<proteinExistence type="predicted"/>
<accession>A0ABT2N165</accession>
<dbReference type="EMBL" id="JAMXFA010000002">
    <property type="protein sequence ID" value="MCT7976419.1"/>
    <property type="molecule type" value="Genomic_DNA"/>
</dbReference>
<protein>
    <submittedName>
        <fullName evidence="1">Uncharacterized protein</fullName>
    </submittedName>
</protein>
<evidence type="ECO:0000313" key="2">
    <source>
        <dbReference type="Proteomes" id="UP001525961"/>
    </source>
</evidence>
<organism evidence="1 2">
    <name type="scientific">Laspinema olomoucense D3b</name>
    <dbReference type="NCBI Taxonomy" id="2953688"/>
    <lineage>
        <taxon>Bacteria</taxon>
        <taxon>Bacillati</taxon>
        <taxon>Cyanobacteriota</taxon>
        <taxon>Cyanophyceae</taxon>
        <taxon>Oscillatoriophycideae</taxon>
        <taxon>Oscillatoriales</taxon>
        <taxon>Laspinemataceae</taxon>
        <taxon>Laspinema</taxon>
        <taxon>Laspinema olomoucense</taxon>
    </lineage>
</organism>
<dbReference type="RefSeq" id="WP_261234270.1">
    <property type="nucleotide sequence ID" value="NZ_JAMXFA010000002.1"/>
</dbReference>
<sequence>MKAVEVMGKVDDKGQLLLDEPLDIKSESRVKVILLISDEDDLDPDDTPAEEIKASLIRALQDAKAGRRIPLEQMWEGIDAE</sequence>
<dbReference type="Proteomes" id="UP001525961">
    <property type="component" value="Unassembled WGS sequence"/>
</dbReference>
<reference evidence="1 2" key="1">
    <citation type="journal article" date="2022" name="Front. Microbiol.">
        <title>High genomic differentiation and limited gene flow indicate recent cryptic speciation within the genus Laspinema (cyanobacteria).</title>
        <authorList>
            <person name="Stanojkovic A."/>
            <person name="Skoupy S."/>
            <person name="Skaloud P."/>
            <person name="Dvorak P."/>
        </authorList>
    </citation>
    <scope>NUCLEOTIDE SEQUENCE [LARGE SCALE GENOMIC DNA]</scope>
    <source>
        <strain evidence="1 2">D3b</strain>
    </source>
</reference>
<comment type="caution">
    <text evidence="1">The sequence shown here is derived from an EMBL/GenBank/DDBJ whole genome shotgun (WGS) entry which is preliminary data.</text>
</comment>
<name>A0ABT2N165_9CYAN</name>
<keyword evidence="2" id="KW-1185">Reference proteome</keyword>
<evidence type="ECO:0000313" key="1">
    <source>
        <dbReference type="EMBL" id="MCT7976419.1"/>
    </source>
</evidence>
<gene>
    <name evidence="1" type="ORF">NG792_01615</name>
</gene>